<dbReference type="EC" id="1.1.1.100" evidence="3"/>
<gene>
    <name evidence="3" type="primary">fabG_2</name>
    <name evidence="3" type="ORF">SAMEA3906487_00831</name>
</gene>
<reference evidence="3 4" key="1">
    <citation type="submission" date="2016-04" db="EMBL/GenBank/DDBJ databases">
        <authorList>
            <consortium name="Pathogen Informatics"/>
        </authorList>
    </citation>
    <scope>NUCLEOTIDE SEQUENCE [LARGE SCALE GENOMIC DNA]</scope>
    <source>
        <strain evidence="3 4">H044680328</strain>
    </source>
</reference>
<proteinExistence type="inferred from homology"/>
<dbReference type="PRINTS" id="PR00081">
    <property type="entry name" value="GDHRDH"/>
</dbReference>
<dbReference type="AlphaFoldDB" id="A0A157SB46"/>
<dbReference type="GO" id="GO:0004316">
    <property type="term" value="F:3-oxoacyl-[acyl-carrier-protein] reductase (NADPH) activity"/>
    <property type="evidence" value="ECO:0007669"/>
    <property type="project" value="UniProtKB-EC"/>
</dbReference>
<accession>A0A157SB46</accession>
<dbReference type="eggNOG" id="COG1028">
    <property type="taxonomic scope" value="Bacteria"/>
</dbReference>
<dbReference type="KEGG" id="btrm:SAMEA390648700831"/>
<evidence type="ECO:0000256" key="2">
    <source>
        <dbReference type="ARBA" id="ARBA00023002"/>
    </source>
</evidence>
<dbReference type="PANTHER" id="PTHR43477">
    <property type="entry name" value="DIHYDROANTICAPSIN 7-DEHYDROGENASE"/>
    <property type="match status" value="1"/>
</dbReference>
<dbReference type="CDD" id="cd05233">
    <property type="entry name" value="SDR_c"/>
    <property type="match status" value="1"/>
</dbReference>
<dbReference type="STRING" id="123899.SAMEA3906487_00831"/>
<dbReference type="Proteomes" id="UP000076825">
    <property type="component" value="Chromosome 1"/>
</dbReference>
<keyword evidence="4" id="KW-1185">Reference proteome</keyword>
<sequence length="241" mass="25000">MNAWFSLQGRRLLFVGAGSDIARATADAAVALGAEVIGITRDGQALRDAGAAFTVLEADLLAPQGVASTVAAITQPVDGLVFCIGQALLTPAHLIDLACIRKSTDVNVGVFMEMLAVMLRARKLSRGASVVALSSISGHTATEGVAPYALSKAALSAAVRNLALDLRRREIRVNALSPAMVRTKMTAGGRAFDLQAMEKARYPIGVAEPMDVGNAILFLLSAESTLLNGNDIVMAGGALEV</sequence>
<protein>
    <submittedName>
        <fullName evidence="3">Short-chain dehydrogenase/reductase</fullName>
        <ecNumber evidence="3">1.1.1.100</ecNumber>
    </submittedName>
</protein>
<comment type="similarity">
    <text evidence="1">Belongs to the short-chain dehydrogenases/reductases (SDR) family.</text>
</comment>
<dbReference type="PANTHER" id="PTHR43477:SF1">
    <property type="entry name" value="DIHYDROANTICAPSIN 7-DEHYDROGENASE"/>
    <property type="match status" value="1"/>
</dbReference>
<dbReference type="InterPro" id="IPR036291">
    <property type="entry name" value="NAD(P)-bd_dom_sf"/>
</dbReference>
<name>A0A157SB46_9BORD</name>
<organism evidence="3 4">
    <name type="scientific">Bordetella trematum</name>
    <dbReference type="NCBI Taxonomy" id="123899"/>
    <lineage>
        <taxon>Bacteria</taxon>
        <taxon>Pseudomonadati</taxon>
        <taxon>Pseudomonadota</taxon>
        <taxon>Betaproteobacteria</taxon>
        <taxon>Burkholderiales</taxon>
        <taxon>Alcaligenaceae</taxon>
        <taxon>Bordetella</taxon>
    </lineage>
</organism>
<evidence type="ECO:0000313" key="3">
    <source>
        <dbReference type="EMBL" id="SAI67642.1"/>
    </source>
</evidence>
<dbReference type="PATRIC" id="fig|123899.6.peg.804"/>
<dbReference type="GeneID" id="56587763"/>
<dbReference type="EMBL" id="LT546645">
    <property type="protein sequence ID" value="SAI67642.1"/>
    <property type="molecule type" value="Genomic_DNA"/>
</dbReference>
<dbReference type="OrthoDB" id="517007at2"/>
<keyword evidence="2 3" id="KW-0560">Oxidoreductase</keyword>
<dbReference type="RefSeq" id="WP_025515353.1">
    <property type="nucleotide sequence ID" value="NZ_CP016340.1"/>
</dbReference>
<evidence type="ECO:0000256" key="1">
    <source>
        <dbReference type="ARBA" id="ARBA00006484"/>
    </source>
</evidence>
<dbReference type="InterPro" id="IPR051122">
    <property type="entry name" value="SDR_DHRS6-like"/>
</dbReference>
<dbReference type="Gene3D" id="3.40.50.720">
    <property type="entry name" value="NAD(P)-binding Rossmann-like Domain"/>
    <property type="match status" value="1"/>
</dbReference>
<dbReference type="InterPro" id="IPR002347">
    <property type="entry name" value="SDR_fam"/>
</dbReference>
<dbReference type="SUPFAM" id="SSF51735">
    <property type="entry name" value="NAD(P)-binding Rossmann-fold domains"/>
    <property type="match status" value="1"/>
</dbReference>
<evidence type="ECO:0000313" key="4">
    <source>
        <dbReference type="Proteomes" id="UP000076825"/>
    </source>
</evidence>
<dbReference type="Pfam" id="PF13561">
    <property type="entry name" value="adh_short_C2"/>
    <property type="match status" value="1"/>
</dbReference>